<name>A0ABS3IBG1_9MICO</name>
<reference evidence="3" key="2">
    <citation type="submission" date="2023-07" db="EMBL/GenBank/DDBJ databases">
        <title>Myceligenerans salitolerans sp. nov., a halotolerant actinomycete isolated from a salt lake in Xinjiang, China.</title>
        <authorList>
            <person name="Guan T."/>
        </authorList>
    </citation>
    <scope>NUCLEOTIDE SEQUENCE [LARGE SCALE GENOMIC DNA]</scope>
    <source>
        <strain evidence="3">XHU 5031</strain>
    </source>
</reference>
<keyword evidence="1" id="KW-0472">Membrane</keyword>
<gene>
    <name evidence="2" type="ORF">J0911_14700</name>
</gene>
<protein>
    <recommendedName>
        <fullName evidence="4">DUF4386 family protein</fullName>
    </recommendedName>
</protein>
<evidence type="ECO:0000256" key="1">
    <source>
        <dbReference type="SAM" id="Phobius"/>
    </source>
</evidence>
<proteinExistence type="predicted"/>
<feature type="transmembrane region" description="Helical" evidence="1">
    <location>
        <begin position="82"/>
        <end position="100"/>
    </location>
</feature>
<dbReference type="EMBL" id="JAFMPK010000047">
    <property type="protein sequence ID" value="MBO0610280.1"/>
    <property type="molecule type" value="Genomic_DNA"/>
</dbReference>
<evidence type="ECO:0008006" key="4">
    <source>
        <dbReference type="Google" id="ProtNLM"/>
    </source>
</evidence>
<sequence length="227" mass="23331">MTTTHRTRAAFVAAGIAFLLFPVLRPWPDEATATAELAVAFASDRWVLSHLSGILGLGLLAPALLGLRAVLAGAAGTATTTWALVSAWLGAGLSSLYFGAEIFGIRTIAEAALPTAEFERMLTDVETLRMQPWAVALFGAGLLLLAVAGILLAVALAVAERGHRGWARWAGVPLALGLVLLLPQFYGGPEVRVAHGVLVAAGCVLLAAATRPAEPAAVASTGARPLA</sequence>
<keyword evidence="1" id="KW-0812">Transmembrane</keyword>
<evidence type="ECO:0000313" key="2">
    <source>
        <dbReference type="EMBL" id="MBO0610280.1"/>
    </source>
</evidence>
<keyword evidence="3" id="KW-1185">Reference proteome</keyword>
<dbReference type="Proteomes" id="UP000664617">
    <property type="component" value="Unassembled WGS sequence"/>
</dbReference>
<feature type="transmembrane region" description="Helical" evidence="1">
    <location>
        <begin position="166"/>
        <end position="186"/>
    </location>
</feature>
<feature type="transmembrane region" description="Helical" evidence="1">
    <location>
        <begin position="50"/>
        <end position="70"/>
    </location>
</feature>
<comment type="caution">
    <text evidence="2">The sequence shown here is derived from an EMBL/GenBank/DDBJ whole genome shotgun (WGS) entry which is preliminary data.</text>
</comment>
<evidence type="ECO:0000313" key="3">
    <source>
        <dbReference type="Proteomes" id="UP000664617"/>
    </source>
</evidence>
<reference evidence="2 3" key="1">
    <citation type="submission" date="2021-03" db="EMBL/GenBank/DDBJ databases">
        <authorList>
            <person name="Xin L."/>
        </authorList>
    </citation>
    <scope>NUCLEOTIDE SEQUENCE [LARGE SCALE GENOMIC DNA]</scope>
    <source>
        <strain evidence="2 3">XHU 5031</strain>
    </source>
</reference>
<accession>A0ABS3IBG1</accession>
<feature type="transmembrane region" description="Helical" evidence="1">
    <location>
        <begin position="192"/>
        <end position="210"/>
    </location>
</feature>
<dbReference type="RefSeq" id="WP_207276199.1">
    <property type="nucleotide sequence ID" value="NZ_JAFMPK010000047.1"/>
</dbReference>
<organism evidence="2 3">
    <name type="scientific">Myceligenerans salitolerans</name>
    <dbReference type="NCBI Taxonomy" id="1230528"/>
    <lineage>
        <taxon>Bacteria</taxon>
        <taxon>Bacillati</taxon>
        <taxon>Actinomycetota</taxon>
        <taxon>Actinomycetes</taxon>
        <taxon>Micrococcales</taxon>
        <taxon>Promicromonosporaceae</taxon>
        <taxon>Myceligenerans</taxon>
    </lineage>
</organism>
<keyword evidence="1" id="KW-1133">Transmembrane helix</keyword>
<feature type="transmembrane region" description="Helical" evidence="1">
    <location>
        <begin position="133"/>
        <end position="159"/>
    </location>
</feature>